<dbReference type="Gene3D" id="3.30.70.20">
    <property type="match status" value="1"/>
</dbReference>
<organism evidence="6 8">
    <name type="scientific">Xiamenia xianingshaonis</name>
    <dbReference type="NCBI Taxonomy" id="2682776"/>
    <lineage>
        <taxon>Bacteria</taxon>
        <taxon>Bacillati</taxon>
        <taxon>Actinomycetota</taxon>
        <taxon>Coriobacteriia</taxon>
        <taxon>Eggerthellales</taxon>
        <taxon>Eggerthellaceae</taxon>
        <taxon>Xiamenia</taxon>
    </lineage>
</organism>
<dbReference type="EMBL" id="CP072829">
    <property type="protein sequence ID" value="QTU83962.1"/>
    <property type="molecule type" value="Genomic_DNA"/>
</dbReference>
<dbReference type="InterPro" id="IPR017896">
    <property type="entry name" value="4Fe4S_Fe-S-bd"/>
</dbReference>
<dbReference type="RefSeq" id="WP_165060462.1">
    <property type="nucleotide sequence ID" value="NZ_CP072829.1"/>
</dbReference>
<dbReference type="GO" id="GO:0051536">
    <property type="term" value="F:iron-sulfur cluster binding"/>
    <property type="evidence" value="ECO:0007669"/>
    <property type="project" value="UniProtKB-KW"/>
</dbReference>
<evidence type="ECO:0000259" key="4">
    <source>
        <dbReference type="PROSITE" id="PS51379"/>
    </source>
</evidence>
<dbReference type="SUPFAM" id="SSF54862">
    <property type="entry name" value="4Fe-4S ferredoxins"/>
    <property type="match status" value="1"/>
</dbReference>
<gene>
    <name evidence="5" type="ORF">GMI68_04850</name>
    <name evidence="6" type="ORF">J7S26_06225</name>
</gene>
<evidence type="ECO:0000313" key="8">
    <source>
        <dbReference type="Proteomes" id="UP000671910"/>
    </source>
</evidence>
<dbReference type="InterPro" id="IPR017900">
    <property type="entry name" value="4Fe4S_Fe_S_CS"/>
</dbReference>
<keyword evidence="3" id="KW-0411">Iron-sulfur</keyword>
<keyword evidence="1" id="KW-0479">Metal-binding</keyword>
<dbReference type="AlphaFoldDB" id="A0A9E6SU71"/>
<keyword evidence="2" id="KW-0408">Iron</keyword>
<evidence type="ECO:0000313" key="5">
    <source>
        <dbReference type="EMBL" id="NHM14098.1"/>
    </source>
</evidence>
<sequence length="56" mass="5807">MVKIENGDDCIACGVCADSCPNDVLAVEDMVEIANGDDCIDCGICVDECPVDVLAI</sequence>
<reference evidence="5 7" key="1">
    <citation type="submission" date="2019-11" db="EMBL/GenBank/DDBJ databases">
        <title>Eggerthellaceae novel genus isolated from the rectal contents of marmort.</title>
        <authorList>
            <person name="Zhang G."/>
        </authorList>
    </citation>
    <scope>NUCLEOTIDE SEQUENCE [LARGE SCALE GENOMIC DNA]</scope>
    <source>
        <strain evidence="7">zg-886</strain>
        <strain evidence="5">Zg-886</strain>
    </source>
</reference>
<accession>A0A9E6SU71</accession>
<proteinExistence type="predicted"/>
<name>A0A9E6SU71_9ACTN</name>
<protein>
    <submittedName>
        <fullName evidence="6">4Fe-4S binding protein</fullName>
    </submittedName>
    <submittedName>
        <fullName evidence="5">4Fe-4S dicluster domain-containing protein</fullName>
    </submittedName>
</protein>
<dbReference type="EMBL" id="WPCR01000005">
    <property type="protein sequence ID" value="NHM14098.1"/>
    <property type="molecule type" value="Genomic_DNA"/>
</dbReference>
<dbReference type="KEGG" id="ebz:J7S26_06225"/>
<dbReference type="GO" id="GO:0046872">
    <property type="term" value="F:metal ion binding"/>
    <property type="evidence" value="ECO:0007669"/>
    <property type="project" value="UniProtKB-KW"/>
</dbReference>
<evidence type="ECO:0000256" key="3">
    <source>
        <dbReference type="ARBA" id="ARBA00023014"/>
    </source>
</evidence>
<dbReference type="Proteomes" id="UP000671910">
    <property type="component" value="Chromosome"/>
</dbReference>
<evidence type="ECO:0000313" key="7">
    <source>
        <dbReference type="Proteomes" id="UP000636394"/>
    </source>
</evidence>
<dbReference type="Pfam" id="PF13187">
    <property type="entry name" value="Fer4_9"/>
    <property type="match status" value="1"/>
</dbReference>
<feature type="domain" description="4Fe-4S ferredoxin-type" evidence="4">
    <location>
        <begin position="1"/>
        <end position="30"/>
    </location>
</feature>
<evidence type="ECO:0000256" key="2">
    <source>
        <dbReference type="ARBA" id="ARBA00023004"/>
    </source>
</evidence>
<dbReference type="Proteomes" id="UP000636394">
    <property type="component" value="Unassembled WGS sequence"/>
</dbReference>
<dbReference type="PROSITE" id="PS00198">
    <property type="entry name" value="4FE4S_FER_1"/>
    <property type="match status" value="1"/>
</dbReference>
<reference evidence="6" key="2">
    <citation type="submission" date="2021-04" db="EMBL/GenBank/DDBJ databases">
        <title>Novel species in family Eggerthellaceae.</title>
        <authorList>
            <person name="Zhang G."/>
        </authorList>
    </citation>
    <scope>NUCLEOTIDE SEQUENCE</scope>
    <source>
        <strain evidence="6">Zg-886</strain>
    </source>
</reference>
<feature type="domain" description="4Fe-4S ferredoxin-type" evidence="4">
    <location>
        <begin position="31"/>
        <end position="56"/>
    </location>
</feature>
<evidence type="ECO:0000313" key="6">
    <source>
        <dbReference type="EMBL" id="QTU83962.1"/>
    </source>
</evidence>
<evidence type="ECO:0000256" key="1">
    <source>
        <dbReference type="ARBA" id="ARBA00022723"/>
    </source>
</evidence>
<dbReference type="PROSITE" id="PS51379">
    <property type="entry name" value="4FE4S_FER_2"/>
    <property type="match status" value="2"/>
</dbReference>
<keyword evidence="7" id="KW-1185">Reference proteome</keyword>